<evidence type="ECO:0000256" key="5">
    <source>
        <dbReference type="ARBA" id="ARBA00023136"/>
    </source>
</evidence>
<name>A0A502EST3_9FLAO</name>
<evidence type="ECO:0000313" key="11">
    <source>
        <dbReference type="Proteomes" id="UP000319700"/>
    </source>
</evidence>
<protein>
    <submittedName>
        <fullName evidence="10">TonB-dependent receptor</fullName>
    </submittedName>
</protein>
<dbReference type="RefSeq" id="WP_140507506.1">
    <property type="nucleotide sequence ID" value="NZ_RCZH01000007.1"/>
</dbReference>
<dbReference type="InterPro" id="IPR039426">
    <property type="entry name" value="TonB-dep_rcpt-like"/>
</dbReference>
<dbReference type="PANTHER" id="PTHR40980">
    <property type="entry name" value="PLUG DOMAIN-CONTAINING PROTEIN"/>
    <property type="match status" value="1"/>
</dbReference>
<dbReference type="SUPFAM" id="SSF49464">
    <property type="entry name" value="Carboxypeptidase regulatory domain-like"/>
    <property type="match status" value="1"/>
</dbReference>
<evidence type="ECO:0000256" key="6">
    <source>
        <dbReference type="ARBA" id="ARBA00023237"/>
    </source>
</evidence>
<gene>
    <name evidence="10" type="ORF">EAH81_12835</name>
</gene>
<keyword evidence="2 7" id="KW-0813">Transport</keyword>
<keyword evidence="4 7" id="KW-0812">Transmembrane</keyword>
<dbReference type="PROSITE" id="PS52016">
    <property type="entry name" value="TONB_DEPENDENT_REC_3"/>
    <property type="match status" value="1"/>
</dbReference>
<keyword evidence="5 7" id="KW-0472">Membrane</keyword>
<comment type="similarity">
    <text evidence="7">Belongs to the TonB-dependent receptor family.</text>
</comment>
<dbReference type="InterPro" id="IPR036942">
    <property type="entry name" value="Beta-barrel_TonB_sf"/>
</dbReference>
<dbReference type="InterPro" id="IPR037066">
    <property type="entry name" value="Plug_dom_sf"/>
</dbReference>
<dbReference type="Proteomes" id="UP000319700">
    <property type="component" value="Unassembled WGS sequence"/>
</dbReference>
<feature type="chain" id="PRO_5021222986" evidence="8">
    <location>
        <begin position="20"/>
        <end position="806"/>
    </location>
</feature>
<sequence>MKLKFFLFALLGVFATAQAQNAGTVSGKITEKTNNAPISYATVSIKDNGKVVTGVNTDDNGDFTIKNLALKSYTIEIQYIGFRKYIGTVILSDNKKTATVNVSLEEEATQLKGVNIVAERSTIEQKIDRKVITVGKDLTTAGASASDIMSNIPSVNVDQDGKLSLRGNDNVRVLIDGRPSNIDPAQLLKQIPSTSIKKIELITNPSAKYNPEGMSGIINIILHKNANTGFNGSYSGGITFGETAKYNQSLDLNYKTGKVNFFGNVGENFGTYFNNGRIQRLDQDVNQKLKISNDNDNYLYKVGMDYLIDDHNTLSFYTNQNKSTGTGIVLTDIDYNNGDPNIKNIYQKARYQGPNQTGTYNLAYKHIFKKEGHTLDFEGNYSDTKETQNASFDTKTTSPNNTSNDIVYNDATGEKRKLGTLNVDYVNPLNDKTTLEAGAEARITRTDNDYNTGNPAVTDPNNQASIYTYDTDIYSAYVTFGQKFKKFSYQVGTRFESYKVVANLNYGYKTFNDDYITLYPSAYFTYNLNEKNVLQLSYSRRVDRPSLEQTKPIREFSTPLVTSYGNQELRPQFTNSVEVNYTKTLEKGSITAGVFVRKINDQISRTLSPDPNDESGYKQILSFANYDNSSSYGFDVSLNYKITKWWDIQPSIDFSSIKQHGVVFEFDPATKLSSPLERTVTTSAFNARMNSNFKPTKRLSFLLFGFYRGPVDEIQQHRKEMYKMDIGSRYTLLDNKMNISVRFNDVFNTMKYAFDGIYPYPQTGQFTWESQTVYLGLTYNFGGGKIKNLQRKQREDNTNKGGGGMF</sequence>
<evidence type="ECO:0000256" key="7">
    <source>
        <dbReference type="PROSITE-ProRule" id="PRU01360"/>
    </source>
</evidence>
<dbReference type="EMBL" id="RCZH01000007">
    <property type="protein sequence ID" value="TPG40174.1"/>
    <property type="molecule type" value="Genomic_DNA"/>
</dbReference>
<feature type="signal peptide" evidence="8">
    <location>
        <begin position="1"/>
        <end position="19"/>
    </location>
</feature>
<dbReference type="Pfam" id="PF13620">
    <property type="entry name" value="CarboxypepD_reg"/>
    <property type="match status" value="1"/>
</dbReference>
<evidence type="ECO:0000256" key="2">
    <source>
        <dbReference type="ARBA" id="ARBA00022448"/>
    </source>
</evidence>
<keyword evidence="6 7" id="KW-0998">Cell outer membrane</keyword>
<evidence type="ECO:0000313" key="10">
    <source>
        <dbReference type="EMBL" id="TPG40174.1"/>
    </source>
</evidence>
<dbReference type="GO" id="GO:0009279">
    <property type="term" value="C:cell outer membrane"/>
    <property type="evidence" value="ECO:0007669"/>
    <property type="project" value="UniProtKB-SubCell"/>
</dbReference>
<feature type="domain" description="Outer membrane protein beta-barrel" evidence="9">
    <location>
        <begin position="366"/>
        <end position="779"/>
    </location>
</feature>
<keyword evidence="10" id="KW-0675">Receptor</keyword>
<dbReference type="SUPFAM" id="SSF56935">
    <property type="entry name" value="Porins"/>
    <property type="match status" value="1"/>
</dbReference>
<dbReference type="Gene3D" id="2.60.40.1120">
    <property type="entry name" value="Carboxypeptidase-like, regulatory domain"/>
    <property type="match status" value="1"/>
</dbReference>
<comment type="subcellular location">
    <subcellularLocation>
        <location evidence="1 7">Cell outer membrane</location>
        <topology evidence="1 7">Multi-pass membrane protein</topology>
    </subcellularLocation>
</comment>
<dbReference type="AlphaFoldDB" id="A0A502EST3"/>
<dbReference type="Gene3D" id="2.170.130.10">
    <property type="entry name" value="TonB-dependent receptor, plug domain"/>
    <property type="match status" value="1"/>
</dbReference>
<keyword evidence="3 7" id="KW-1134">Transmembrane beta strand</keyword>
<dbReference type="PANTHER" id="PTHR40980:SF4">
    <property type="entry name" value="TONB-DEPENDENT RECEPTOR-LIKE BETA-BARREL DOMAIN-CONTAINING PROTEIN"/>
    <property type="match status" value="1"/>
</dbReference>
<accession>A0A502EST3</accession>
<reference evidence="10 11" key="1">
    <citation type="journal article" date="2019" name="Environ. Microbiol.">
        <title>Species interactions and distinct microbial communities in high Arctic permafrost affected cryosols are associated with the CH4 and CO2 gas fluxes.</title>
        <authorList>
            <person name="Altshuler I."/>
            <person name="Hamel J."/>
            <person name="Turney S."/>
            <person name="Magnuson E."/>
            <person name="Levesque R."/>
            <person name="Greer C."/>
            <person name="Whyte L.G."/>
        </authorList>
    </citation>
    <scope>NUCLEOTIDE SEQUENCE [LARGE SCALE GENOMIC DNA]</scope>
    <source>
        <strain evidence="10 11">42</strain>
    </source>
</reference>
<evidence type="ECO:0000256" key="4">
    <source>
        <dbReference type="ARBA" id="ARBA00022692"/>
    </source>
</evidence>
<evidence type="ECO:0000259" key="9">
    <source>
        <dbReference type="Pfam" id="PF14905"/>
    </source>
</evidence>
<evidence type="ECO:0000256" key="8">
    <source>
        <dbReference type="SAM" id="SignalP"/>
    </source>
</evidence>
<dbReference type="InterPro" id="IPR041700">
    <property type="entry name" value="OMP_b-brl_3"/>
</dbReference>
<evidence type="ECO:0000256" key="3">
    <source>
        <dbReference type="ARBA" id="ARBA00022452"/>
    </source>
</evidence>
<dbReference type="Gene3D" id="2.40.170.20">
    <property type="entry name" value="TonB-dependent receptor, beta-barrel domain"/>
    <property type="match status" value="1"/>
</dbReference>
<dbReference type="InterPro" id="IPR008969">
    <property type="entry name" value="CarboxyPept-like_regulatory"/>
</dbReference>
<dbReference type="STRING" id="29533.SAMN05444387_3120"/>
<organism evidence="10 11">
    <name type="scientific">Flavobacterium pectinovorum</name>
    <dbReference type="NCBI Taxonomy" id="29533"/>
    <lineage>
        <taxon>Bacteria</taxon>
        <taxon>Pseudomonadati</taxon>
        <taxon>Bacteroidota</taxon>
        <taxon>Flavobacteriia</taxon>
        <taxon>Flavobacteriales</taxon>
        <taxon>Flavobacteriaceae</taxon>
        <taxon>Flavobacterium</taxon>
    </lineage>
</organism>
<keyword evidence="11" id="KW-1185">Reference proteome</keyword>
<comment type="caution">
    <text evidence="10">The sequence shown here is derived from an EMBL/GenBank/DDBJ whole genome shotgun (WGS) entry which is preliminary data.</text>
</comment>
<proteinExistence type="inferred from homology"/>
<dbReference type="OrthoDB" id="8764943at2"/>
<evidence type="ECO:0000256" key="1">
    <source>
        <dbReference type="ARBA" id="ARBA00004571"/>
    </source>
</evidence>
<dbReference type="Pfam" id="PF14905">
    <property type="entry name" value="OMP_b-brl_3"/>
    <property type="match status" value="1"/>
</dbReference>
<keyword evidence="8" id="KW-0732">Signal</keyword>